<name>A0ACC2QK07_9NEOP</name>
<dbReference type="EMBL" id="CM056794">
    <property type="protein sequence ID" value="KAJ8717534.1"/>
    <property type="molecule type" value="Genomic_DNA"/>
</dbReference>
<comment type="caution">
    <text evidence="1">The sequence shown here is derived from an EMBL/GenBank/DDBJ whole genome shotgun (WGS) entry which is preliminary data.</text>
</comment>
<reference evidence="1" key="1">
    <citation type="submission" date="2023-03" db="EMBL/GenBank/DDBJ databases">
        <title>Chromosome-level genomes of two armyworms, Mythimna separata and Mythimna loreyi, provide insights into the biosynthesis and reception of sex pheromones.</title>
        <authorList>
            <person name="Zhao H."/>
        </authorList>
    </citation>
    <scope>NUCLEOTIDE SEQUENCE</scope>
    <source>
        <strain evidence="1">BeijingLab</strain>
    </source>
</reference>
<keyword evidence="2" id="KW-1185">Reference proteome</keyword>
<evidence type="ECO:0000313" key="2">
    <source>
        <dbReference type="Proteomes" id="UP001231649"/>
    </source>
</evidence>
<organism evidence="1 2">
    <name type="scientific">Mythimna loreyi</name>
    <dbReference type="NCBI Taxonomy" id="667449"/>
    <lineage>
        <taxon>Eukaryota</taxon>
        <taxon>Metazoa</taxon>
        <taxon>Ecdysozoa</taxon>
        <taxon>Arthropoda</taxon>
        <taxon>Hexapoda</taxon>
        <taxon>Insecta</taxon>
        <taxon>Pterygota</taxon>
        <taxon>Neoptera</taxon>
        <taxon>Endopterygota</taxon>
        <taxon>Lepidoptera</taxon>
        <taxon>Glossata</taxon>
        <taxon>Ditrysia</taxon>
        <taxon>Noctuoidea</taxon>
        <taxon>Noctuidae</taxon>
        <taxon>Noctuinae</taxon>
        <taxon>Hadenini</taxon>
        <taxon>Mythimna</taxon>
    </lineage>
</organism>
<dbReference type="Proteomes" id="UP001231649">
    <property type="component" value="Chromosome 18"/>
</dbReference>
<protein>
    <submittedName>
        <fullName evidence="1">Uncharacterized protein</fullName>
    </submittedName>
</protein>
<gene>
    <name evidence="1" type="ORF">PYW08_005933</name>
</gene>
<accession>A0ACC2QK07</accession>
<evidence type="ECO:0000313" key="1">
    <source>
        <dbReference type="EMBL" id="KAJ8717534.1"/>
    </source>
</evidence>
<sequence length="174" mass="19638">MALNSCSSGLVVTAVVALLLLPAQYYVPELCLGGESPLREQPYTPPSAFGWFDIAFVHLPPLDLFVSVTLLVLGMSIYLCEWIQIKLMERRIVKLNQYLGASVERLRAWDAQRERLEATLRTVQSATAEYELLLYLLLRQHRCLVAHAGPPSNCFFEKGLEEDLTFLRNPTLNA</sequence>
<proteinExistence type="predicted"/>